<dbReference type="Proteomes" id="UP001165082">
    <property type="component" value="Unassembled WGS sequence"/>
</dbReference>
<evidence type="ECO:0000256" key="4">
    <source>
        <dbReference type="ARBA" id="ARBA00023136"/>
    </source>
</evidence>
<dbReference type="Pfam" id="PF04116">
    <property type="entry name" value="FA_hydroxylase"/>
    <property type="match status" value="1"/>
</dbReference>
<dbReference type="GO" id="GO:0008610">
    <property type="term" value="P:lipid biosynthetic process"/>
    <property type="evidence" value="ECO:0007669"/>
    <property type="project" value="InterPro"/>
</dbReference>
<keyword evidence="4 5" id="KW-0472">Membrane</keyword>
<feature type="transmembrane region" description="Helical" evidence="5">
    <location>
        <begin position="62"/>
        <end position="83"/>
    </location>
</feature>
<proteinExistence type="predicted"/>
<feature type="transmembrane region" description="Helical" evidence="5">
    <location>
        <begin position="150"/>
        <end position="168"/>
    </location>
</feature>
<evidence type="ECO:0000256" key="2">
    <source>
        <dbReference type="ARBA" id="ARBA00022692"/>
    </source>
</evidence>
<keyword evidence="3 5" id="KW-1133">Transmembrane helix</keyword>
<sequence>MLPPTRSKVSTFSFPSFPSAAVAPTGAIIGYNINPAPLDSITESVWHALYESPVVQNPMFEASVASGSFVMWIVLWSSIHLFLGEEETPKWRLDGKKPVEPFLWAKKDNWYMWFNPLFSYMASIYLYHFIHPHPPLPIEAPTFGHLTAEVVFGIVLYDLLFYPIHYALHNAPFKWFRKQHVVHHKWSSSLNAVETVQHSYIDGFLQVVVNIIVQQISPFGGGKHPLSRIIHNVVVTYLLTESHSGYDLGWQTHNLFPRVFGGAPRHEKHHAGGGRYLQQYFMYLDDMFGTGEAEESVVAEEPEKEVDNFLAGGGNETASLGQGV</sequence>
<evidence type="ECO:0000259" key="6">
    <source>
        <dbReference type="Pfam" id="PF04116"/>
    </source>
</evidence>
<keyword evidence="8" id="KW-1185">Reference proteome</keyword>
<dbReference type="GO" id="GO:0005506">
    <property type="term" value="F:iron ion binding"/>
    <property type="evidence" value="ECO:0007669"/>
    <property type="project" value="InterPro"/>
</dbReference>
<dbReference type="EMBL" id="BRXZ01002044">
    <property type="protein sequence ID" value="GMH53105.1"/>
    <property type="molecule type" value="Genomic_DNA"/>
</dbReference>
<feature type="domain" description="Fatty acid hydroxylase" evidence="6">
    <location>
        <begin position="150"/>
        <end position="290"/>
    </location>
</feature>
<feature type="transmembrane region" description="Helical" evidence="5">
    <location>
        <begin position="110"/>
        <end position="130"/>
    </location>
</feature>
<evidence type="ECO:0000256" key="5">
    <source>
        <dbReference type="SAM" id="Phobius"/>
    </source>
</evidence>
<dbReference type="AlphaFoldDB" id="A0A9W7DSX9"/>
<comment type="subcellular location">
    <subcellularLocation>
        <location evidence="1">Membrane</location>
    </subcellularLocation>
</comment>
<organism evidence="7 8">
    <name type="scientific">Triparma retinervis</name>
    <dbReference type="NCBI Taxonomy" id="2557542"/>
    <lineage>
        <taxon>Eukaryota</taxon>
        <taxon>Sar</taxon>
        <taxon>Stramenopiles</taxon>
        <taxon>Ochrophyta</taxon>
        <taxon>Bolidophyceae</taxon>
        <taxon>Parmales</taxon>
        <taxon>Triparmaceae</taxon>
        <taxon>Triparma</taxon>
    </lineage>
</organism>
<evidence type="ECO:0000256" key="1">
    <source>
        <dbReference type="ARBA" id="ARBA00004370"/>
    </source>
</evidence>
<accession>A0A9W7DSX9</accession>
<reference evidence="7" key="1">
    <citation type="submission" date="2022-07" db="EMBL/GenBank/DDBJ databases">
        <title>Genome analysis of Parmales, a sister group of diatoms, reveals the evolutionary specialization of diatoms from phago-mixotrophs to photoautotrophs.</title>
        <authorList>
            <person name="Ban H."/>
            <person name="Sato S."/>
            <person name="Yoshikawa S."/>
            <person name="Kazumasa Y."/>
            <person name="Nakamura Y."/>
            <person name="Ichinomiya M."/>
            <person name="Saitoh K."/>
            <person name="Sato N."/>
            <person name="Blanc-Mathieu R."/>
            <person name="Endo H."/>
            <person name="Kuwata A."/>
            <person name="Ogata H."/>
        </authorList>
    </citation>
    <scope>NUCLEOTIDE SEQUENCE</scope>
</reference>
<dbReference type="InterPro" id="IPR050307">
    <property type="entry name" value="Sterol_Desaturase_Related"/>
</dbReference>
<dbReference type="OrthoDB" id="408954at2759"/>
<comment type="caution">
    <text evidence="7">The sequence shown here is derived from an EMBL/GenBank/DDBJ whole genome shotgun (WGS) entry which is preliminary data.</text>
</comment>
<name>A0A9W7DSX9_9STRA</name>
<evidence type="ECO:0000256" key="3">
    <source>
        <dbReference type="ARBA" id="ARBA00022989"/>
    </source>
</evidence>
<gene>
    <name evidence="7" type="ORF">TrRE_jg11851</name>
</gene>
<dbReference type="InterPro" id="IPR006694">
    <property type="entry name" value="Fatty_acid_hydroxylase"/>
</dbReference>
<dbReference type="PANTHER" id="PTHR11863">
    <property type="entry name" value="STEROL DESATURASE"/>
    <property type="match status" value="1"/>
</dbReference>
<evidence type="ECO:0000313" key="8">
    <source>
        <dbReference type="Proteomes" id="UP001165082"/>
    </source>
</evidence>
<evidence type="ECO:0000313" key="7">
    <source>
        <dbReference type="EMBL" id="GMH53105.1"/>
    </source>
</evidence>
<dbReference type="GO" id="GO:0016020">
    <property type="term" value="C:membrane"/>
    <property type="evidence" value="ECO:0007669"/>
    <property type="project" value="UniProtKB-SubCell"/>
</dbReference>
<dbReference type="GO" id="GO:0016491">
    <property type="term" value="F:oxidoreductase activity"/>
    <property type="evidence" value="ECO:0007669"/>
    <property type="project" value="InterPro"/>
</dbReference>
<keyword evidence="2 5" id="KW-0812">Transmembrane</keyword>
<protein>
    <recommendedName>
        <fullName evidence="6">Fatty acid hydroxylase domain-containing protein</fullName>
    </recommendedName>
</protein>